<dbReference type="Proteomes" id="UP001152797">
    <property type="component" value="Unassembled WGS sequence"/>
</dbReference>
<comment type="caution">
    <text evidence="4">The sequence shown here is derived from an EMBL/GenBank/DDBJ whole genome shotgun (WGS) entry which is preliminary data.</text>
</comment>
<dbReference type="EMBL" id="CAMXCT010000678">
    <property type="protein sequence ID" value="CAI3982037.1"/>
    <property type="molecule type" value="Genomic_DNA"/>
</dbReference>
<comment type="similarity">
    <text evidence="1">Belongs to the short-chain dehydrogenases/reductases (SDR) family.</text>
</comment>
<sequence length="1434" mass="157313">ALYGAGATVVMACRSGTKSEQAKEEILKVHDASGQTLHLLDVDLGNSTSVEKCAETFNSLNLPLDCLICNAGINGVPSWGLYTPGVETQFAVNFLGHYRLATLLDGKLRSTANSRLVIVSSESHRRVVEDNFEIDRELPPHEENYNDLHAYAFSNLCRILWARALAKRVPYPVVSLHPGVCGGTGMLQHMGWRAILRQIWLVLQWERKSFFALQSIPQVAATQTWAAVEPVSSLAKMTGSYLNGNAGYTLGAPDTPSALAQNDELAEKDESAQTVSRLRFKDAAAAPKHHGSEGRIGARPAAQSPGATIRATEVKVDMEVEGGLQPRVRDQSAMDKRDDRIVSPFQSLWPVSEIMSNAASSINVMTECDQVMPFNSGFHVALFDNYTLDGIKVVLAVSIESNTGNPCAGWNEGTARALSHPASNGNEILFHWILRGYRSDTDLTVQQQFVDELLVQEASQGKTQLSVVIAVFIGWRVSILNFECGGRTYSVGPGCAVVAGDSARSRFELRVCNTSLATMQIASSSAIGTITSVRENRARAEASWAVWSEDLDQGNLEREAEIVPSVALAEMQHSKSTPAPSGPPALTADAWLSGQVEMTGAPSSTHGEGPVNKQMGRSSSTSGRSEFATPIRAKGGPLHATNEDRDRDGSKVCKIHIESLLTPQIFAETMANRVYNTSTATIEEVEPEPEPRVTAAPSIEGAREHTSEILRSAHRVINAALMRLDMVNLLADMVSRSAKRVQEEIVGKKRGGAGSAEVIPSIQDSDNLERRRWGLQLKQICEPAGAWIGCVPLAPQLVSAPALEALVPRSSGRGGVQNCYLSGIEWLKIGLDLLRDYFIWELKNEKEFTSRPSPISLSWLKSFFLPGLMEAQSLNQSMSWMAEKTVQEVTWHSMRVNMLSEAVKAQVDDKIVGLQASCMERSQAARAQICQKSQGALSRNGEGHGVKAPRRMGFGLQETLIEEEDEEVQEPMVREFIVKAFLPASLPTSSVQRVGTGDLCYGHGSPDGHLQTITPAAERERPVGQVVAWKFHKQRITAEKPNSAGYQLKRPALPPLLATEKEPGQAVQAALNVVHPFTMDLELPPDLPEVLNLVSSQPHFVLGQRAGALRSWEAPAHELLPTTDAWLRQVEDPHLRRLVRGQPDGEPLALGQVTHHVALWRKRCWLLLAALIRSCRPRCPTDFRVVRPGLGIFDKVVRNVKKCEVTENTEKIWAATMEDVKEGVTVGPMFSRDDVSELLGSDQWIHTQRFEVAQRNKVRGVDSATANGVNMATTITEKIELPSTDANVAALRWLRSHISKDEKIEGWVLDETKAYRQVGVRSYRKSTRGWGCGVTYDLNDMLLKIKPSPKVELEEEISSILERQVFPPGQAGKLRGKLMFGASKSQIAMVELFATVVALHTFRERLVGSWSLLLVDSEGALKGYSAREDLCELV</sequence>
<dbReference type="GO" id="GO:0016491">
    <property type="term" value="F:oxidoreductase activity"/>
    <property type="evidence" value="ECO:0007669"/>
    <property type="project" value="UniProtKB-KW"/>
</dbReference>
<feature type="non-terminal residue" evidence="4">
    <location>
        <position position="1"/>
    </location>
</feature>
<dbReference type="InterPro" id="IPR002347">
    <property type="entry name" value="SDR_fam"/>
</dbReference>
<dbReference type="Pfam" id="PF00106">
    <property type="entry name" value="adh_short"/>
    <property type="match status" value="1"/>
</dbReference>
<dbReference type="OrthoDB" id="191139at2759"/>
<evidence type="ECO:0000313" key="5">
    <source>
        <dbReference type="EMBL" id="CAL4769349.1"/>
    </source>
</evidence>
<protein>
    <submittedName>
        <fullName evidence="5">WW domain-containing oxidoreductase</fullName>
    </submittedName>
</protein>
<accession>A0A9P1BYF7</accession>
<feature type="non-terminal residue" evidence="4">
    <location>
        <position position="1434"/>
    </location>
</feature>
<dbReference type="SUPFAM" id="SSF51735">
    <property type="entry name" value="NAD(P)-binding Rossmann-fold domains"/>
    <property type="match status" value="1"/>
</dbReference>
<reference evidence="4" key="1">
    <citation type="submission" date="2022-10" db="EMBL/GenBank/DDBJ databases">
        <authorList>
            <person name="Chen Y."/>
            <person name="Dougan E. K."/>
            <person name="Chan C."/>
            <person name="Rhodes N."/>
            <person name="Thang M."/>
        </authorList>
    </citation>
    <scope>NUCLEOTIDE SEQUENCE</scope>
</reference>
<dbReference type="EMBL" id="CAMXCT030000678">
    <property type="protein sequence ID" value="CAL4769349.1"/>
    <property type="molecule type" value="Genomic_DNA"/>
</dbReference>
<evidence type="ECO:0000256" key="1">
    <source>
        <dbReference type="ARBA" id="ARBA00006484"/>
    </source>
</evidence>
<dbReference type="Gene3D" id="3.40.50.720">
    <property type="entry name" value="NAD(P)-binding Rossmann-like Domain"/>
    <property type="match status" value="1"/>
</dbReference>
<keyword evidence="2" id="KW-0560">Oxidoreductase</keyword>
<evidence type="ECO:0000256" key="2">
    <source>
        <dbReference type="ARBA" id="ARBA00023002"/>
    </source>
</evidence>
<feature type="compositionally biased region" description="Polar residues" evidence="3">
    <location>
        <begin position="615"/>
        <end position="624"/>
    </location>
</feature>
<evidence type="ECO:0000313" key="6">
    <source>
        <dbReference type="Proteomes" id="UP001152797"/>
    </source>
</evidence>
<dbReference type="PANTHER" id="PTHR24320">
    <property type="entry name" value="RETINOL DEHYDROGENASE"/>
    <property type="match status" value="1"/>
</dbReference>
<keyword evidence="6" id="KW-1185">Reference proteome</keyword>
<proteinExistence type="inferred from homology"/>
<evidence type="ECO:0000256" key="3">
    <source>
        <dbReference type="SAM" id="MobiDB-lite"/>
    </source>
</evidence>
<gene>
    <name evidence="4" type="ORF">C1SCF055_LOCUS9777</name>
</gene>
<feature type="region of interest" description="Disordered" evidence="3">
    <location>
        <begin position="283"/>
        <end position="305"/>
    </location>
</feature>
<dbReference type="InterPro" id="IPR036291">
    <property type="entry name" value="NAD(P)-bd_dom_sf"/>
</dbReference>
<feature type="region of interest" description="Disordered" evidence="3">
    <location>
        <begin position="598"/>
        <end position="648"/>
    </location>
</feature>
<name>A0A9P1BYF7_9DINO</name>
<dbReference type="PANTHER" id="PTHR24320:SF152">
    <property type="entry name" value="SHORT-CHAIN DEHYDROGENASE_REDUCTASE FAMILY PROTEIN"/>
    <property type="match status" value="1"/>
</dbReference>
<dbReference type="EMBL" id="CAMXCT020000678">
    <property type="protein sequence ID" value="CAL1135412.1"/>
    <property type="molecule type" value="Genomic_DNA"/>
</dbReference>
<reference evidence="5 6" key="2">
    <citation type="submission" date="2024-05" db="EMBL/GenBank/DDBJ databases">
        <authorList>
            <person name="Chen Y."/>
            <person name="Shah S."/>
            <person name="Dougan E. K."/>
            <person name="Thang M."/>
            <person name="Chan C."/>
        </authorList>
    </citation>
    <scope>NUCLEOTIDE SEQUENCE [LARGE SCALE GENOMIC DNA]</scope>
</reference>
<evidence type="ECO:0000313" key="4">
    <source>
        <dbReference type="EMBL" id="CAI3982037.1"/>
    </source>
</evidence>
<organism evidence="4">
    <name type="scientific">Cladocopium goreaui</name>
    <dbReference type="NCBI Taxonomy" id="2562237"/>
    <lineage>
        <taxon>Eukaryota</taxon>
        <taxon>Sar</taxon>
        <taxon>Alveolata</taxon>
        <taxon>Dinophyceae</taxon>
        <taxon>Suessiales</taxon>
        <taxon>Symbiodiniaceae</taxon>
        <taxon>Cladocopium</taxon>
    </lineage>
</organism>